<evidence type="ECO:0000313" key="9">
    <source>
        <dbReference type="EMBL" id="MBB6732591.1"/>
    </source>
</evidence>
<sequence length="369" mass="41765">MTEKLNVFHIALLIYMIELDITIFSLSRVVAENIGTNGWVGVILLSAAALVNIWMYRAVYVVGKGRSVHEIAETVVPRALLIPCYMALSLFWIAVGALVGKNFITLYQMLSFRSTSEIMIFLFYCVLIYCLLVKDLYSIVKATTVFFLITFALNILAPYFSRDWSLTRFTTSFFQGTEKGHSLAGWTEVFIVNIGYELCMFLFPYVDRKSKLFKGVVAGHLLNTSVQLLVVFIAFGFFSFQQLQVMEYPVLNTLEYFEFPFINRIDNLIYCVFLFPNLVSSVMFCYAALATMRRVFPKAKPKLLERGIAVVLFGAGCVSIALNPFGNLLNNAYYLETILAFLIPALLIPAAYRMRRKERSAGHEESGSG</sequence>
<gene>
    <name evidence="9" type="ORF">H7C18_16840</name>
</gene>
<proteinExistence type="inferred from homology"/>
<dbReference type="InterPro" id="IPR004761">
    <property type="entry name" value="Spore_GerAB"/>
</dbReference>
<comment type="similarity">
    <text evidence="2">Belongs to the amino acid-polyamine-organocation (APC) superfamily. Spore germination protein (SGP) (TC 2.A.3.9) family.</text>
</comment>
<dbReference type="GO" id="GO:0009847">
    <property type="term" value="P:spore germination"/>
    <property type="evidence" value="ECO:0007669"/>
    <property type="project" value="InterPro"/>
</dbReference>
<keyword evidence="3" id="KW-0813">Transport</keyword>
<dbReference type="AlphaFoldDB" id="A0A7X0VW48"/>
<feature type="transmembrane region" description="Helical" evidence="8">
    <location>
        <begin position="80"/>
        <end position="100"/>
    </location>
</feature>
<feature type="transmembrane region" description="Helical" evidence="8">
    <location>
        <begin position="303"/>
        <end position="326"/>
    </location>
</feature>
<comment type="caution">
    <text evidence="9">The sequence shown here is derived from an EMBL/GenBank/DDBJ whole genome shotgun (WGS) entry which is preliminary data.</text>
</comment>
<dbReference type="EMBL" id="JACJVO010000021">
    <property type="protein sequence ID" value="MBB6732591.1"/>
    <property type="molecule type" value="Genomic_DNA"/>
</dbReference>
<accession>A0A7X0VW48</accession>
<evidence type="ECO:0000256" key="2">
    <source>
        <dbReference type="ARBA" id="ARBA00007998"/>
    </source>
</evidence>
<evidence type="ECO:0000313" key="10">
    <source>
        <dbReference type="Proteomes" id="UP000564644"/>
    </source>
</evidence>
<dbReference type="GO" id="GO:0016020">
    <property type="term" value="C:membrane"/>
    <property type="evidence" value="ECO:0007669"/>
    <property type="project" value="UniProtKB-SubCell"/>
</dbReference>
<dbReference type="Pfam" id="PF03845">
    <property type="entry name" value="Spore_permease"/>
    <property type="match status" value="1"/>
</dbReference>
<name>A0A7X0VW48_9BACL</name>
<feature type="transmembrane region" description="Helical" evidence="8">
    <location>
        <begin position="267"/>
        <end position="291"/>
    </location>
</feature>
<evidence type="ECO:0000256" key="5">
    <source>
        <dbReference type="ARBA" id="ARBA00022692"/>
    </source>
</evidence>
<feature type="transmembrane region" description="Helical" evidence="8">
    <location>
        <begin position="7"/>
        <end position="26"/>
    </location>
</feature>
<dbReference type="Proteomes" id="UP000564644">
    <property type="component" value="Unassembled WGS sequence"/>
</dbReference>
<keyword evidence="7 8" id="KW-0472">Membrane</keyword>
<reference evidence="9 10" key="1">
    <citation type="submission" date="2020-08" db="EMBL/GenBank/DDBJ databases">
        <title>Cohnella phylogeny.</title>
        <authorList>
            <person name="Dunlap C."/>
        </authorList>
    </citation>
    <scope>NUCLEOTIDE SEQUENCE [LARGE SCALE GENOMIC DNA]</scope>
    <source>
        <strain evidence="9 10">CBP 2801</strain>
    </source>
</reference>
<dbReference type="PANTHER" id="PTHR34975">
    <property type="entry name" value="SPORE GERMINATION PROTEIN A2"/>
    <property type="match status" value="1"/>
</dbReference>
<comment type="subcellular location">
    <subcellularLocation>
        <location evidence="1">Membrane</location>
        <topology evidence="1">Multi-pass membrane protein</topology>
    </subcellularLocation>
</comment>
<dbReference type="PANTHER" id="PTHR34975:SF2">
    <property type="entry name" value="SPORE GERMINATION PROTEIN A2"/>
    <property type="match status" value="1"/>
</dbReference>
<evidence type="ECO:0000256" key="3">
    <source>
        <dbReference type="ARBA" id="ARBA00022448"/>
    </source>
</evidence>
<evidence type="ECO:0000256" key="6">
    <source>
        <dbReference type="ARBA" id="ARBA00022989"/>
    </source>
</evidence>
<dbReference type="RefSeq" id="WP_185130260.1">
    <property type="nucleotide sequence ID" value="NZ_JACJVO010000021.1"/>
</dbReference>
<evidence type="ECO:0000256" key="4">
    <source>
        <dbReference type="ARBA" id="ARBA00022544"/>
    </source>
</evidence>
<feature type="transmembrane region" description="Helical" evidence="8">
    <location>
        <begin position="38"/>
        <end position="59"/>
    </location>
</feature>
<protein>
    <submittedName>
        <fullName evidence="9">GerAB/ArcD/ProY family transporter</fullName>
    </submittedName>
</protein>
<keyword evidence="4" id="KW-0309">Germination</keyword>
<organism evidence="9 10">
    <name type="scientific">Cohnella zeiphila</name>
    <dbReference type="NCBI Taxonomy" id="2761120"/>
    <lineage>
        <taxon>Bacteria</taxon>
        <taxon>Bacillati</taxon>
        <taxon>Bacillota</taxon>
        <taxon>Bacilli</taxon>
        <taxon>Bacillales</taxon>
        <taxon>Paenibacillaceae</taxon>
        <taxon>Cohnella</taxon>
    </lineage>
</organism>
<keyword evidence="10" id="KW-1185">Reference proteome</keyword>
<evidence type="ECO:0000256" key="7">
    <source>
        <dbReference type="ARBA" id="ARBA00023136"/>
    </source>
</evidence>
<feature type="transmembrane region" description="Helical" evidence="8">
    <location>
        <begin position="332"/>
        <end position="352"/>
    </location>
</feature>
<feature type="transmembrane region" description="Helical" evidence="8">
    <location>
        <begin position="112"/>
        <end position="132"/>
    </location>
</feature>
<feature type="transmembrane region" description="Helical" evidence="8">
    <location>
        <begin position="180"/>
        <end position="203"/>
    </location>
</feature>
<evidence type="ECO:0000256" key="1">
    <source>
        <dbReference type="ARBA" id="ARBA00004141"/>
    </source>
</evidence>
<keyword evidence="5 8" id="KW-0812">Transmembrane</keyword>
<keyword evidence="6 8" id="KW-1133">Transmembrane helix</keyword>
<feature type="transmembrane region" description="Helical" evidence="8">
    <location>
        <begin position="215"/>
        <end position="240"/>
    </location>
</feature>
<feature type="transmembrane region" description="Helical" evidence="8">
    <location>
        <begin position="139"/>
        <end position="160"/>
    </location>
</feature>
<evidence type="ECO:0000256" key="8">
    <source>
        <dbReference type="SAM" id="Phobius"/>
    </source>
</evidence>